<dbReference type="EMBL" id="RIAX01000008">
    <property type="protein sequence ID" value="RNF39035.1"/>
    <property type="molecule type" value="Genomic_DNA"/>
</dbReference>
<dbReference type="Gene3D" id="3.40.640.10">
    <property type="entry name" value="Type I PLP-dependent aspartate aminotransferase-like (Major domain)"/>
    <property type="match status" value="1"/>
</dbReference>
<name>A0A3M8P5U6_9BACL</name>
<proteinExistence type="predicted"/>
<gene>
    <name evidence="2" type="ORF">EEX84_11655</name>
</gene>
<dbReference type="OrthoDB" id="513408at2"/>
<feature type="domain" description="Aminotransferase class V" evidence="1">
    <location>
        <begin position="53"/>
        <end position="362"/>
    </location>
</feature>
<dbReference type="SUPFAM" id="SSF53383">
    <property type="entry name" value="PLP-dependent transferases"/>
    <property type="match status" value="1"/>
</dbReference>
<organism evidence="2 3">
    <name type="scientific">Planococcus salinus</name>
    <dbReference type="NCBI Taxonomy" id="1848460"/>
    <lineage>
        <taxon>Bacteria</taxon>
        <taxon>Bacillati</taxon>
        <taxon>Bacillota</taxon>
        <taxon>Bacilli</taxon>
        <taxon>Bacillales</taxon>
        <taxon>Caryophanaceae</taxon>
        <taxon>Planococcus</taxon>
    </lineage>
</organism>
<dbReference type="AlphaFoldDB" id="A0A3M8P5U6"/>
<dbReference type="InterPro" id="IPR015422">
    <property type="entry name" value="PyrdxlP-dep_Trfase_small"/>
</dbReference>
<dbReference type="InterPro" id="IPR015421">
    <property type="entry name" value="PyrdxlP-dep_Trfase_major"/>
</dbReference>
<keyword evidence="3" id="KW-1185">Reference proteome</keyword>
<keyword evidence="2" id="KW-0808">Transferase</keyword>
<keyword evidence="2" id="KW-0032">Aminotransferase</keyword>
<comment type="caution">
    <text evidence="2">The sequence shown here is derived from an EMBL/GenBank/DDBJ whole genome shotgun (WGS) entry which is preliminary data.</text>
</comment>
<dbReference type="PANTHER" id="PTHR43586:SF15">
    <property type="entry name" value="BLR3095 PROTEIN"/>
    <property type="match status" value="1"/>
</dbReference>
<evidence type="ECO:0000313" key="2">
    <source>
        <dbReference type="EMBL" id="RNF39035.1"/>
    </source>
</evidence>
<dbReference type="RefSeq" id="WP_123165817.1">
    <property type="nucleotide sequence ID" value="NZ_RIAX01000008.1"/>
</dbReference>
<sequence length="382" mass="42690">MTSAEHFRKEFPIFQSKIQLSSCSQSAMHFSVKNAVNAYLESWEEKGMDWHNWMAACENARKLFARQINAAVDEIAIVSSVSHAASAISTSLQPADGRNRIVVTEFDFPTIGHVWRSAEPQFTVEFFEKNEQGINDCSDYEQHLPDDLLLFSTSHVNFYNGYKQDLQRISDMVHRKGGYVFIDAYQSFGQTPIDVKEMDVDFLAAGMQKYGFGIPGIAFLYAKKDIVEDLTPRITGWFGQANPFAFDIRGNDYAPATKRFDSGTFPMINGFAAEAALTLMHQLDMPTVERHLEKLSTVAAQEIEQAGLINRSPFAAQEKGSTTAVYAENASEVEKLMAAKGIIVSARNDVIRIAPHYYNTSEDIRTAVNELKKSVKKGSTTS</sequence>
<reference evidence="2 3" key="1">
    <citation type="journal article" date="2018" name="Int. J. Syst. Evol. Microbiol.">
        <title>Planococcus salinus sp. nov., a moderately halophilic bacterium isolated from a saline-alkali soil.</title>
        <authorList>
            <person name="Gan L."/>
        </authorList>
    </citation>
    <scope>NUCLEOTIDE SEQUENCE [LARGE SCALE GENOMIC DNA]</scope>
    <source>
        <strain evidence="2 3">LCB217</strain>
    </source>
</reference>
<dbReference type="Proteomes" id="UP000275473">
    <property type="component" value="Unassembled WGS sequence"/>
</dbReference>
<dbReference type="GO" id="GO:0008483">
    <property type="term" value="F:transaminase activity"/>
    <property type="evidence" value="ECO:0007669"/>
    <property type="project" value="UniProtKB-KW"/>
</dbReference>
<accession>A0A3M8P5U6</accession>
<dbReference type="InterPro" id="IPR000192">
    <property type="entry name" value="Aminotrans_V_dom"/>
</dbReference>
<dbReference type="PANTHER" id="PTHR43586">
    <property type="entry name" value="CYSTEINE DESULFURASE"/>
    <property type="match status" value="1"/>
</dbReference>
<dbReference type="Pfam" id="PF00266">
    <property type="entry name" value="Aminotran_5"/>
    <property type="match status" value="1"/>
</dbReference>
<evidence type="ECO:0000259" key="1">
    <source>
        <dbReference type="Pfam" id="PF00266"/>
    </source>
</evidence>
<protein>
    <submittedName>
        <fullName evidence="2">Aminotransferase class V-fold PLP-dependent enzyme</fullName>
    </submittedName>
</protein>
<dbReference type="Gene3D" id="3.90.1150.10">
    <property type="entry name" value="Aspartate Aminotransferase, domain 1"/>
    <property type="match status" value="1"/>
</dbReference>
<evidence type="ECO:0000313" key="3">
    <source>
        <dbReference type="Proteomes" id="UP000275473"/>
    </source>
</evidence>
<dbReference type="InterPro" id="IPR015424">
    <property type="entry name" value="PyrdxlP-dep_Trfase"/>
</dbReference>